<dbReference type="Gene3D" id="3.40.1620.10">
    <property type="entry name" value="YefM-like domain"/>
    <property type="match status" value="1"/>
</dbReference>
<comment type="function">
    <text evidence="2">Antitoxin component of a type II toxin-antitoxin (TA) system.</text>
</comment>
<dbReference type="AlphaFoldDB" id="A0A248K1A6"/>
<comment type="similarity">
    <text evidence="1 2">Belongs to the phD/YefM antitoxin family.</text>
</comment>
<dbReference type="Pfam" id="PF02604">
    <property type="entry name" value="PhdYeFM_antitox"/>
    <property type="match status" value="1"/>
</dbReference>
<dbReference type="RefSeq" id="WP_088875162.1">
    <property type="nucleotide sequence ID" value="NZ_CP022112.1"/>
</dbReference>
<dbReference type="InterPro" id="IPR006442">
    <property type="entry name" value="Antitoxin_Phd/YefM"/>
</dbReference>
<evidence type="ECO:0000256" key="1">
    <source>
        <dbReference type="ARBA" id="ARBA00009981"/>
    </source>
</evidence>
<dbReference type="SUPFAM" id="SSF143120">
    <property type="entry name" value="YefM-like"/>
    <property type="match status" value="1"/>
</dbReference>
<organism evidence="3 4">
    <name type="scientific">Nitrospirillum viridazoti CBAmc</name>
    <dbReference type="NCBI Taxonomy" id="1441467"/>
    <lineage>
        <taxon>Bacteria</taxon>
        <taxon>Pseudomonadati</taxon>
        <taxon>Pseudomonadota</taxon>
        <taxon>Alphaproteobacteria</taxon>
        <taxon>Rhodospirillales</taxon>
        <taxon>Azospirillaceae</taxon>
        <taxon>Nitrospirillum</taxon>
        <taxon>Nitrospirillum viridazoti</taxon>
    </lineage>
</organism>
<keyword evidence="4" id="KW-1185">Reference proteome</keyword>
<protein>
    <recommendedName>
        <fullName evidence="2">Antitoxin</fullName>
    </recommendedName>
</protein>
<dbReference type="PANTHER" id="PTHR33713:SF9">
    <property type="entry name" value="ANTITOXIN"/>
    <property type="match status" value="1"/>
</dbReference>
<dbReference type="NCBIfam" id="TIGR01552">
    <property type="entry name" value="phd_fam"/>
    <property type="match status" value="1"/>
</dbReference>
<evidence type="ECO:0000256" key="2">
    <source>
        <dbReference type="RuleBase" id="RU362080"/>
    </source>
</evidence>
<name>A0A248K1A6_9PROT</name>
<dbReference type="EMBL" id="CP022112">
    <property type="protein sequence ID" value="ASG24757.1"/>
    <property type="molecule type" value="Genomic_DNA"/>
</dbReference>
<dbReference type="InterPro" id="IPR051405">
    <property type="entry name" value="phD/YefM_antitoxin"/>
</dbReference>
<proteinExistence type="inferred from homology"/>
<evidence type="ECO:0000313" key="4">
    <source>
        <dbReference type="Proteomes" id="UP000197153"/>
    </source>
</evidence>
<evidence type="ECO:0000313" key="3">
    <source>
        <dbReference type="EMBL" id="ASG24757.1"/>
    </source>
</evidence>
<gene>
    <name evidence="3" type="ORF">Y958_22335</name>
</gene>
<dbReference type="PANTHER" id="PTHR33713">
    <property type="entry name" value="ANTITOXIN YAFN-RELATED"/>
    <property type="match status" value="1"/>
</dbReference>
<dbReference type="InterPro" id="IPR036165">
    <property type="entry name" value="YefM-like_sf"/>
</dbReference>
<dbReference type="KEGG" id="nao:Y958_22335"/>
<accession>A0A248K1A6</accession>
<dbReference type="Proteomes" id="UP000197153">
    <property type="component" value="Chromosome 3"/>
</dbReference>
<reference evidence="3 4" key="1">
    <citation type="submission" date="2017-06" db="EMBL/GenBank/DDBJ databases">
        <title>Complete genome sequence of Nitrospirillum amazonense strain CBAmC, an endophytic nitrogen-fixing and plant growth-promoting bacterium, isolated from sugarcane.</title>
        <authorList>
            <person name="Schwab S."/>
            <person name="dos Santos Teixeira K.R."/>
            <person name="Simoes Araujo J.L."/>
            <person name="Soares Vidal M."/>
            <person name="Borges de Freitas H.R."/>
            <person name="Rivello Crivelaro A.L."/>
            <person name="Bueno de Camargo Nunes A."/>
            <person name="dos Santos C.M."/>
            <person name="Palmeira da Silva Rosa D."/>
            <person name="da Silva Padilha D."/>
            <person name="da Silva E."/>
            <person name="Araujo Terra L."/>
            <person name="Soares Mendes V."/>
            <person name="Farinelli L."/>
            <person name="Magalhaes Cruz L."/>
            <person name="Baldani J.I."/>
        </authorList>
    </citation>
    <scope>NUCLEOTIDE SEQUENCE [LARGE SCALE GENOMIC DNA]</scope>
    <source>
        <strain evidence="3 4">CBAmC</strain>
    </source>
</reference>
<sequence length="82" mass="8976">MKTWTVAEAKAKFSEVIDRAAAGTPQVISRNGRTTAVVVSAEEWERKTRRVGNLAEFFAASPLRDSGLIVERAADSAREIDL</sequence>